<organism evidence="1 2">
    <name type="scientific">Thermocrinis albus (strain DSM 14484 / JCM 11386 / HI 11/12)</name>
    <dbReference type="NCBI Taxonomy" id="638303"/>
    <lineage>
        <taxon>Bacteria</taxon>
        <taxon>Pseudomonadati</taxon>
        <taxon>Aquificota</taxon>
        <taxon>Aquificia</taxon>
        <taxon>Aquificales</taxon>
        <taxon>Aquificaceae</taxon>
        <taxon>Thermocrinis</taxon>
    </lineage>
</organism>
<dbReference type="RefSeq" id="WP_012991153.1">
    <property type="nucleotide sequence ID" value="NC_013894.1"/>
</dbReference>
<reference evidence="2" key="1">
    <citation type="journal article" date="2010" name="Stand. Genomic Sci.">
        <title>Complete genome sequence of Thermocrinis albus type strain (HI 11/12T).</title>
        <authorList>
            <person name="Wirth R."/>
            <person name="Sikorski J."/>
            <person name="Brambilla E."/>
            <person name="Misra M."/>
            <person name="Lapidus A."/>
            <person name="Copeland A."/>
            <person name="Nolan M."/>
            <person name="Lucas S."/>
            <person name="Chen F."/>
            <person name="Tice H."/>
            <person name="Cheng J.F."/>
            <person name="Han C."/>
            <person name="Detter J.C."/>
            <person name="Tapia R."/>
            <person name="Bruce D."/>
            <person name="Goodwin L."/>
            <person name="Pitluck S."/>
            <person name="Pati A."/>
            <person name="Anderson I."/>
            <person name="Ivanova N."/>
            <person name="Mavromatis K."/>
            <person name="Mikhailova N."/>
            <person name="Chen A."/>
            <person name="Palaniappan K."/>
            <person name="Bilek Y."/>
            <person name="Hader T."/>
            <person name="Land M."/>
            <person name="Hauser L."/>
            <person name="Chang Y.J."/>
            <person name="Jeffries C.D."/>
            <person name="Tindall B.J."/>
            <person name="Rohde M."/>
            <person name="Goker M."/>
            <person name="Bristow J."/>
            <person name="Eisen J.A."/>
            <person name="Markowitz V."/>
            <person name="Hugenholtz P."/>
            <person name="Kyrpides N.C."/>
            <person name="Klenk H.P."/>
        </authorList>
    </citation>
    <scope>NUCLEOTIDE SEQUENCE [LARGE SCALE GENOMIC DNA]</scope>
    <source>
        <strain evidence="2">DSM 14484 / JCM 11386 / HI 11/12</strain>
    </source>
</reference>
<proteinExistence type="predicted"/>
<dbReference type="STRING" id="638303.Thal_0109"/>
<dbReference type="KEGG" id="tal:Thal_0109"/>
<dbReference type="EMBL" id="CP001931">
    <property type="protein sequence ID" value="ADC88746.1"/>
    <property type="molecule type" value="Genomic_DNA"/>
</dbReference>
<protein>
    <submittedName>
        <fullName evidence="1">Uncharacterized protein</fullName>
    </submittedName>
</protein>
<dbReference type="HOGENOM" id="CLU_2235305_0_0_0"/>
<sequence length="107" mass="12271">MMSREFEIALNLLERVKDRLSYLLNVEDRYALKEAVRTVIDPVTACAYHVKVGEGPRKEELLSVLLSLVREMRDMKDINTLKDNVRKLLEILDTIRQETLPVGEGGS</sequence>
<dbReference type="AlphaFoldDB" id="D3SNK9"/>
<evidence type="ECO:0000313" key="2">
    <source>
        <dbReference type="Proteomes" id="UP000002043"/>
    </source>
</evidence>
<name>D3SNK9_THEAH</name>
<dbReference type="Proteomes" id="UP000002043">
    <property type="component" value="Chromosome"/>
</dbReference>
<accession>D3SNK9</accession>
<dbReference type="OrthoDB" id="15484at2"/>
<evidence type="ECO:0000313" key="1">
    <source>
        <dbReference type="EMBL" id="ADC88746.1"/>
    </source>
</evidence>
<keyword evidence="2" id="KW-1185">Reference proteome</keyword>
<gene>
    <name evidence="1" type="ordered locus">Thal_0109</name>
</gene>